<keyword evidence="2" id="KW-1185">Reference proteome</keyword>
<sequence length="101" mass="11313">MKISIATVRETCKGLKRKQCQHRPCVAGCNNHRANLLLFAFSHVYEPSEWRVEHVEPDSNRAASLIASSVTKEHRYQSFVASGGPSWLQALLNQEAVVPPQ</sequence>
<evidence type="ECO:0008006" key="3">
    <source>
        <dbReference type="Google" id="ProtNLM"/>
    </source>
</evidence>
<protein>
    <recommendedName>
        <fullName evidence="3">RNase H type-1 domain-containing protein</fullName>
    </recommendedName>
</protein>
<dbReference type="EMBL" id="JAGKQM010000013">
    <property type="protein sequence ID" value="KAH0889135.1"/>
    <property type="molecule type" value="Genomic_DNA"/>
</dbReference>
<comment type="caution">
    <text evidence="1">The sequence shown here is derived from an EMBL/GenBank/DDBJ whole genome shotgun (WGS) entry which is preliminary data.</text>
</comment>
<evidence type="ECO:0000313" key="2">
    <source>
        <dbReference type="Proteomes" id="UP000824890"/>
    </source>
</evidence>
<accession>A0ABQ8AAP0</accession>
<dbReference type="Proteomes" id="UP000824890">
    <property type="component" value="Unassembled WGS sequence"/>
</dbReference>
<proteinExistence type="predicted"/>
<organism evidence="1 2">
    <name type="scientific">Brassica napus</name>
    <name type="common">Rape</name>
    <dbReference type="NCBI Taxonomy" id="3708"/>
    <lineage>
        <taxon>Eukaryota</taxon>
        <taxon>Viridiplantae</taxon>
        <taxon>Streptophyta</taxon>
        <taxon>Embryophyta</taxon>
        <taxon>Tracheophyta</taxon>
        <taxon>Spermatophyta</taxon>
        <taxon>Magnoliopsida</taxon>
        <taxon>eudicotyledons</taxon>
        <taxon>Gunneridae</taxon>
        <taxon>Pentapetalae</taxon>
        <taxon>rosids</taxon>
        <taxon>malvids</taxon>
        <taxon>Brassicales</taxon>
        <taxon>Brassicaceae</taxon>
        <taxon>Brassiceae</taxon>
        <taxon>Brassica</taxon>
    </lineage>
</organism>
<evidence type="ECO:0000313" key="1">
    <source>
        <dbReference type="EMBL" id="KAH0889135.1"/>
    </source>
</evidence>
<name>A0ABQ8AAP0_BRANA</name>
<gene>
    <name evidence="1" type="ORF">HID58_051564</name>
</gene>
<reference evidence="1 2" key="1">
    <citation type="submission" date="2021-05" db="EMBL/GenBank/DDBJ databases">
        <title>Genome Assembly of Synthetic Allotetraploid Brassica napus Reveals Homoeologous Exchanges between Subgenomes.</title>
        <authorList>
            <person name="Davis J.T."/>
        </authorList>
    </citation>
    <scope>NUCLEOTIDE SEQUENCE [LARGE SCALE GENOMIC DNA]</scope>
    <source>
        <strain evidence="2">cv. Da-Ae</strain>
        <tissue evidence="1">Seedling</tissue>
    </source>
</reference>